<keyword evidence="5" id="KW-1185">Reference proteome</keyword>
<dbReference type="Proteomes" id="UP000606274">
    <property type="component" value="Unassembled WGS sequence"/>
</dbReference>
<evidence type="ECO:0000256" key="1">
    <source>
        <dbReference type="ARBA" id="ARBA00023157"/>
    </source>
</evidence>
<keyword evidence="1" id="KW-1015">Disulfide bond</keyword>
<feature type="signal peptide" evidence="2">
    <location>
        <begin position="1"/>
        <end position="20"/>
    </location>
</feature>
<dbReference type="EMBL" id="JABFDY010000024">
    <property type="protein sequence ID" value="KAF7689174.1"/>
    <property type="molecule type" value="Genomic_DNA"/>
</dbReference>
<reference evidence="4" key="1">
    <citation type="submission" date="2020-08" db="EMBL/GenBank/DDBJ databases">
        <title>Chromosome-level assembly of Southern catfish (Silurus meridionalis) provides insights into visual adaptation to the nocturnal and benthic lifestyles.</title>
        <authorList>
            <person name="Zhang Y."/>
            <person name="Wang D."/>
            <person name="Peng Z."/>
        </authorList>
    </citation>
    <scope>NUCLEOTIDE SEQUENCE</scope>
    <source>
        <strain evidence="4">SWU-2019-XX</strain>
        <tissue evidence="4">Muscle</tissue>
    </source>
</reference>
<organism evidence="4 5">
    <name type="scientific">Silurus meridionalis</name>
    <name type="common">Southern catfish</name>
    <name type="synonym">Silurus soldatovi meridionalis</name>
    <dbReference type="NCBI Taxonomy" id="175797"/>
    <lineage>
        <taxon>Eukaryota</taxon>
        <taxon>Metazoa</taxon>
        <taxon>Chordata</taxon>
        <taxon>Craniata</taxon>
        <taxon>Vertebrata</taxon>
        <taxon>Euteleostomi</taxon>
        <taxon>Actinopterygii</taxon>
        <taxon>Neopterygii</taxon>
        <taxon>Teleostei</taxon>
        <taxon>Ostariophysi</taxon>
        <taxon>Siluriformes</taxon>
        <taxon>Siluridae</taxon>
        <taxon>Silurus</taxon>
    </lineage>
</organism>
<dbReference type="SUPFAM" id="SSF56436">
    <property type="entry name" value="C-type lectin-like"/>
    <property type="match status" value="3"/>
</dbReference>
<evidence type="ECO:0000256" key="2">
    <source>
        <dbReference type="SAM" id="SignalP"/>
    </source>
</evidence>
<evidence type="ECO:0000259" key="3">
    <source>
        <dbReference type="PROSITE" id="PS50041"/>
    </source>
</evidence>
<dbReference type="Gene3D" id="3.10.100.10">
    <property type="entry name" value="Mannose-Binding Protein A, subunit A"/>
    <property type="match status" value="3"/>
</dbReference>
<dbReference type="InterPro" id="IPR016187">
    <property type="entry name" value="CTDL_fold"/>
</dbReference>
<protein>
    <recommendedName>
        <fullName evidence="3">C-type lectin domain-containing protein</fullName>
    </recommendedName>
</protein>
<dbReference type="Pfam" id="PF00059">
    <property type="entry name" value="Lectin_C"/>
    <property type="match status" value="3"/>
</dbReference>
<sequence length="361" mass="41487">MVSVQVLYLLLSAFSSPVQSHLSAFHVIPGNMSHTEAQAACKGNYSDIVTVYSHKDNTDLAKMLMMAGVDGGWIGLHYNERSEKWSNGDPVTYRNLADSCNTWIFCAAMKADGAWESLNCSQKKYFMCYEQAVSPLNYYLVLENKNWSEAQHYCRRNYTDLVSIPNQQQNEKVMKERKNITDPFWIGLQCDGWNWADGGNSAYRNWSDEPQLTDSCVVLREGGNWVVESCRNKNSALCYKSSIHVSDEAMSWEQALDYCQKGNRTGFLTITSGTTQKEVEHELWRRRVSDPVWVGLRKSRLFGFWIWTNKMAVYPYSNWDEGNPPEDLLSQHCGAVNPQKQFKWEDLNCLSEYRAMCHVCL</sequence>
<evidence type="ECO:0000313" key="5">
    <source>
        <dbReference type="Proteomes" id="UP000606274"/>
    </source>
</evidence>
<dbReference type="SMART" id="SM00034">
    <property type="entry name" value="CLECT"/>
    <property type="match status" value="3"/>
</dbReference>
<dbReference type="InterPro" id="IPR001304">
    <property type="entry name" value="C-type_lectin-like"/>
</dbReference>
<dbReference type="PROSITE" id="PS00615">
    <property type="entry name" value="C_TYPE_LECTIN_1"/>
    <property type="match status" value="1"/>
</dbReference>
<keyword evidence="2" id="KW-0732">Signal</keyword>
<comment type="caution">
    <text evidence="4">The sequence shown here is derived from an EMBL/GenBank/DDBJ whole genome shotgun (WGS) entry which is preliminary data.</text>
</comment>
<dbReference type="OrthoDB" id="8950604at2759"/>
<dbReference type="PANTHER" id="PTHR45784">
    <property type="entry name" value="C-TYPE LECTIN DOMAIN FAMILY 20 MEMBER A-RELATED"/>
    <property type="match status" value="1"/>
</dbReference>
<accession>A0A8T0AAN0</accession>
<dbReference type="PANTHER" id="PTHR45784:SF3">
    <property type="entry name" value="C-TYPE LECTIN DOMAIN FAMILY 4 MEMBER K-LIKE-RELATED"/>
    <property type="match status" value="1"/>
</dbReference>
<dbReference type="PROSITE" id="PS50041">
    <property type="entry name" value="C_TYPE_LECTIN_2"/>
    <property type="match status" value="3"/>
</dbReference>
<feature type="domain" description="C-type lectin" evidence="3">
    <location>
        <begin position="25"/>
        <end position="129"/>
    </location>
</feature>
<feature type="domain" description="C-type lectin" evidence="3">
    <location>
        <begin position="234"/>
        <end position="358"/>
    </location>
</feature>
<gene>
    <name evidence="4" type="ORF">HF521_012527</name>
</gene>
<dbReference type="AlphaFoldDB" id="A0A8T0AAN0"/>
<dbReference type="InterPro" id="IPR016186">
    <property type="entry name" value="C-type_lectin-like/link_sf"/>
</dbReference>
<evidence type="ECO:0000313" key="4">
    <source>
        <dbReference type="EMBL" id="KAF7689174.1"/>
    </source>
</evidence>
<feature type="chain" id="PRO_5035929669" description="C-type lectin domain-containing protein" evidence="2">
    <location>
        <begin position="21"/>
        <end position="361"/>
    </location>
</feature>
<feature type="domain" description="C-type lectin" evidence="3">
    <location>
        <begin position="138"/>
        <end position="239"/>
    </location>
</feature>
<name>A0A8T0AAN0_SILME</name>
<proteinExistence type="predicted"/>
<dbReference type="InterPro" id="IPR018378">
    <property type="entry name" value="C-type_lectin_CS"/>
</dbReference>
<dbReference type="CDD" id="cd00037">
    <property type="entry name" value="CLECT"/>
    <property type="match status" value="1"/>
</dbReference>